<evidence type="ECO:0000256" key="2">
    <source>
        <dbReference type="SAM" id="Phobius"/>
    </source>
</evidence>
<keyword evidence="2" id="KW-0812">Transmembrane</keyword>
<evidence type="ECO:0000313" key="5">
    <source>
        <dbReference type="Proteomes" id="UP000708208"/>
    </source>
</evidence>
<protein>
    <submittedName>
        <fullName evidence="4">Uncharacterized protein</fullName>
    </submittedName>
</protein>
<proteinExistence type="predicted"/>
<keyword evidence="3" id="KW-0732">Signal</keyword>
<evidence type="ECO:0000256" key="1">
    <source>
        <dbReference type="SAM" id="MobiDB-lite"/>
    </source>
</evidence>
<feature type="transmembrane region" description="Helical" evidence="2">
    <location>
        <begin position="149"/>
        <end position="173"/>
    </location>
</feature>
<evidence type="ECO:0000256" key="3">
    <source>
        <dbReference type="SAM" id="SignalP"/>
    </source>
</evidence>
<dbReference type="EMBL" id="CAJVCH010194853">
    <property type="protein sequence ID" value="CAG7730468.1"/>
    <property type="molecule type" value="Genomic_DNA"/>
</dbReference>
<comment type="caution">
    <text evidence="4">The sequence shown here is derived from an EMBL/GenBank/DDBJ whole genome shotgun (WGS) entry which is preliminary data.</text>
</comment>
<keyword evidence="5" id="KW-1185">Reference proteome</keyword>
<sequence length="214" mass="22474">MQYLYVLILLVGISEAAQPPVSPVYRSSLAPSGPVKNAPPSPAQQNAPTAQAEERESQVYAPSPEKALGGVQGVNGVQGQPVAGGKPGPGQNGNEQLFQVVYFPGGTHPGQNLQQPQSAGYPMTYQAQQPGTPPASGGSFLSSFTWTDALVAIVAVGLVAVGSVMWFPGVVGLQARAMRKLSELKSEDAARMARSVMQAIQRFSEMNNARNARE</sequence>
<feature type="compositionally biased region" description="Low complexity" evidence="1">
    <location>
        <begin position="74"/>
        <end position="84"/>
    </location>
</feature>
<dbReference type="AlphaFoldDB" id="A0A8J2K6B2"/>
<organism evidence="4 5">
    <name type="scientific">Allacma fusca</name>
    <dbReference type="NCBI Taxonomy" id="39272"/>
    <lineage>
        <taxon>Eukaryota</taxon>
        <taxon>Metazoa</taxon>
        <taxon>Ecdysozoa</taxon>
        <taxon>Arthropoda</taxon>
        <taxon>Hexapoda</taxon>
        <taxon>Collembola</taxon>
        <taxon>Symphypleona</taxon>
        <taxon>Sminthuridae</taxon>
        <taxon>Allacma</taxon>
    </lineage>
</organism>
<evidence type="ECO:0000313" key="4">
    <source>
        <dbReference type="EMBL" id="CAG7730468.1"/>
    </source>
</evidence>
<name>A0A8J2K6B2_9HEXA</name>
<gene>
    <name evidence="4" type="ORF">AFUS01_LOCUS19111</name>
</gene>
<accession>A0A8J2K6B2</accession>
<keyword evidence="2" id="KW-1133">Transmembrane helix</keyword>
<keyword evidence="2" id="KW-0472">Membrane</keyword>
<feature type="signal peptide" evidence="3">
    <location>
        <begin position="1"/>
        <end position="16"/>
    </location>
</feature>
<feature type="region of interest" description="Disordered" evidence="1">
    <location>
        <begin position="28"/>
        <end position="95"/>
    </location>
</feature>
<feature type="chain" id="PRO_5035278062" evidence="3">
    <location>
        <begin position="17"/>
        <end position="214"/>
    </location>
</feature>
<reference evidence="4" key="1">
    <citation type="submission" date="2021-06" db="EMBL/GenBank/DDBJ databases">
        <authorList>
            <person name="Hodson N. C."/>
            <person name="Mongue J. A."/>
            <person name="Jaron S. K."/>
        </authorList>
    </citation>
    <scope>NUCLEOTIDE SEQUENCE</scope>
</reference>
<dbReference type="Proteomes" id="UP000708208">
    <property type="component" value="Unassembled WGS sequence"/>
</dbReference>